<comment type="caution">
    <text evidence="2">The sequence shown here is derived from an EMBL/GenBank/DDBJ whole genome shotgun (WGS) entry which is preliminary data.</text>
</comment>
<reference evidence="2" key="2">
    <citation type="submission" date="2021-02" db="EMBL/GenBank/DDBJ databases">
        <authorList>
            <person name="Kimball J.A."/>
            <person name="Haas M.W."/>
            <person name="Macchietto M."/>
            <person name="Kono T."/>
            <person name="Duquette J."/>
            <person name="Shao M."/>
        </authorList>
    </citation>
    <scope>NUCLEOTIDE SEQUENCE</scope>
    <source>
        <tissue evidence="2">Fresh leaf tissue</tissue>
    </source>
</reference>
<evidence type="ECO:0000256" key="1">
    <source>
        <dbReference type="SAM" id="MobiDB-lite"/>
    </source>
</evidence>
<dbReference type="EMBL" id="JAAALK010000289">
    <property type="protein sequence ID" value="KAG8051051.1"/>
    <property type="molecule type" value="Genomic_DNA"/>
</dbReference>
<gene>
    <name evidence="2" type="ORF">GUJ93_ZPchr0009g1048</name>
</gene>
<dbReference type="Proteomes" id="UP000729402">
    <property type="component" value="Unassembled WGS sequence"/>
</dbReference>
<protein>
    <submittedName>
        <fullName evidence="2">Uncharacterized protein</fullName>
    </submittedName>
</protein>
<evidence type="ECO:0000313" key="2">
    <source>
        <dbReference type="EMBL" id="KAG8051051.1"/>
    </source>
</evidence>
<keyword evidence="3" id="KW-1185">Reference proteome</keyword>
<dbReference type="EMBL" id="JAAALK010000289">
    <property type="protein sequence ID" value="KAG8051049.1"/>
    <property type="molecule type" value="Genomic_DNA"/>
</dbReference>
<dbReference type="EMBL" id="JAAALK010000289">
    <property type="protein sequence ID" value="KAG8051050.1"/>
    <property type="molecule type" value="Genomic_DNA"/>
</dbReference>
<dbReference type="OrthoDB" id="44015at2759"/>
<evidence type="ECO:0000313" key="3">
    <source>
        <dbReference type="Proteomes" id="UP000729402"/>
    </source>
</evidence>
<proteinExistence type="predicted"/>
<reference evidence="2" key="1">
    <citation type="journal article" date="2021" name="bioRxiv">
        <title>Whole Genome Assembly and Annotation of Northern Wild Rice, Zizania palustris L., Supports a Whole Genome Duplication in the Zizania Genus.</title>
        <authorList>
            <person name="Haas M."/>
            <person name="Kono T."/>
            <person name="Macchietto M."/>
            <person name="Millas R."/>
            <person name="McGilp L."/>
            <person name="Shao M."/>
            <person name="Duquette J."/>
            <person name="Hirsch C.N."/>
            <person name="Kimball J."/>
        </authorList>
    </citation>
    <scope>NUCLEOTIDE SEQUENCE</scope>
    <source>
        <tissue evidence="2">Fresh leaf tissue</tissue>
    </source>
</reference>
<feature type="region of interest" description="Disordered" evidence="1">
    <location>
        <begin position="145"/>
        <end position="168"/>
    </location>
</feature>
<organism evidence="2 3">
    <name type="scientific">Zizania palustris</name>
    <name type="common">Northern wild rice</name>
    <dbReference type="NCBI Taxonomy" id="103762"/>
    <lineage>
        <taxon>Eukaryota</taxon>
        <taxon>Viridiplantae</taxon>
        <taxon>Streptophyta</taxon>
        <taxon>Embryophyta</taxon>
        <taxon>Tracheophyta</taxon>
        <taxon>Spermatophyta</taxon>
        <taxon>Magnoliopsida</taxon>
        <taxon>Liliopsida</taxon>
        <taxon>Poales</taxon>
        <taxon>Poaceae</taxon>
        <taxon>BOP clade</taxon>
        <taxon>Oryzoideae</taxon>
        <taxon>Oryzeae</taxon>
        <taxon>Zizaniinae</taxon>
        <taxon>Zizania</taxon>
    </lineage>
</organism>
<sequence>MWKCGTYQAISFYPRMILGRIGLLLALQSCKNSTMFFLYLFKVLTNEHLSKFQCLPATVTPSWLSSASSSSGLLPCGAFTIRDQLVVALVQHPAFGCNPLTLSVFPIGRSFAAATWCGAGRVGTRRRWCGRRRSRRGCLCGRMPPEARPSASTPTTTTNLSSSAQHDI</sequence>
<dbReference type="AlphaFoldDB" id="A0A8J5S733"/>
<name>A0A8J5S733_ZIZPA</name>
<accession>A0A8J5S733</accession>